<protein>
    <submittedName>
        <fullName evidence="7">Uncharacterized protein</fullName>
    </submittedName>
</protein>
<evidence type="ECO:0000256" key="1">
    <source>
        <dbReference type="ARBA" id="ARBA00004167"/>
    </source>
</evidence>
<evidence type="ECO:0000256" key="2">
    <source>
        <dbReference type="ARBA" id="ARBA00022692"/>
    </source>
</evidence>
<keyword evidence="4 6" id="KW-0472">Membrane</keyword>
<feature type="region of interest" description="Disordered" evidence="5">
    <location>
        <begin position="370"/>
        <end position="641"/>
    </location>
</feature>
<feature type="transmembrane region" description="Helical" evidence="6">
    <location>
        <begin position="100"/>
        <end position="124"/>
    </location>
</feature>
<feature type="region of interest" description="Disordered" evidence="5">
    <location>
        <begin position="72"/>
        <end position="95"/>
    </location>
</feature>
<evidence type="ECO:0000256" key="3">
    <source>
        <dbReference type="ARBA" id="ARBA00022989"/>
    </source>
</evidence>
<feature type="compositionally biased region" description="Low complexity" evidence="5">
    <location>
        <begin position="588"/>
        <end position="605"/>
    </location>
</feature>
<dbReference type="STRING" id="576137.A0A1L7WKQ6"/>
<organism evidence="7 8">
    <name type="scientific">Phialocephala subalpina</name>
    <dbReference type="NCBI Taxonomy" id="576137"/>
    <lineage>
        <taxon>Eukaryota</taxon>
        <taxon>Fungi</taxon>
        <taxon>Dikarya</taxon>
        <taxon>Ascomycota</taxon>
        <taxon>Pezizomycotina</taxon>
        <taxon>Leotiomycetes</taxon>
        <taxon>Helotiales</taxon>
        <taxon>Mollisiaceae</taxon>
        <taxon>Phialocephala</taxon>
        <taxon>Phialocephala fortinii species complex</taxon>
    </lineage>
</organism>
<sequence length="641" mass="69587">MCDGIANALPETHATITATLIVQTSMPSIVLVAPPVTSSSSGSSSILHTTSSSLKTTTSSLITASAVKTTTSTSSTVSAEASNASASVSPTPTTLSKPQIVGITVAAVGGGAVALGLVICFACWRRRKHKRARESDLIPFQLDPPAHLMDKKKYHYSFRGPTERKPGGTANGIAARVPPPVPPRLDTSDPLMFSRRSIRPETIGVAISPDNKVSVEAQQRRSSRLLPEKPTLKLKMPPSQERPYNGLSFSQPIVHPSVISRQSTATQFEEDFESADTATNDAPWRKSVDQTLNNSPSNNKTIRAVYPDERDDFIWRPGQVTNTNQDLYVRPLSIGGRKIGSFSQPQNPNAYPPIQLDIPVATRPVTGSSSVYSVRGSMPSDGGRASLPRTRRSYRQPGPYDETIEMTFSPEEIEPKTAEPRTAVTKELSPVVESPASGRSPVSYPKIPESVSPTILRMNYGPPPPQPDFTRVMGSGQPQSNQPWRAAEIKAQRERERIAREMAQTEAQARARSPPQQVPQRAASARGHRRQNSRENAAAMNFPAPPSNTARRTPSPNSQLIHPALRTPVEPPPRSQTAPITDATGGWNYNPYNPSSSESQSQVRNQQKDHSPNPINNFKETTQTSASHQQQPPLAPPSPRP</sequence>
<dbReference type="InterPro" id="IPR051694">
    <property type="entry name" value="Immunoregulatory_rcpt-like"/>
</dbReference>
<feature type="compositionally biased region" description="Basic and acidic residues" evidence="5">
    <location>
        <begin position="487"/>
        <end position="500"/>
    </location>
</feature>
<feature type="region of interest" description="Disordered" evidence="5">
    <location>
        <begin position="162"/>
        <end position="191"/>
    </location>
</feature>
<accession>A0A1L7WKQ6</accession>
<dbReference type="Proteomes" id="UP000184330">
    <property type="component" value="Unassembled WGS sequence"/>
</dbReference>
<keyword evidence="8" id="KW-1185">Reference proteome</keyword>
<evidence type="ECO:0000313" key="8">
    <source>
        <dbReference type="Proteomes" id="UP000184330"/>
    </source>
</evidence>
<reference evidence="7 8" key="1">
    <citation type="submission" date="2016-03" db="EMBL/GenBank/DDBJ databases">
        <authorList>
            <person name="Ploux O."/>
        </authorList>
    </citation>
    <scope>NUCLEOTIDE SEQUENCE [LARGE SCALE GENOMIC DNA]</scope>
    <source>
        <strain evidence="7 8">UAMH 11012</strain>
    </source>
</reference>
<dbReference type="EMBL" id="FJOG01000003">
    <property type="protein sequence ID" value="CZR53351.1"/>
    <property type="molecule type" value="Genomic_DNA"/>
</dbReference>
<evidence type="ECO:0000256" key="6">
    <source>
        <dbReference type="SAM" id="Phobius"/>
    </source>
</evidence>
<keyword evidence="2 6" id="KW-0812">Transmembrane</keyword>
<evidence type="ECO:0000256" key="5">
    <source>
        <dbReference type="SAM" id="MobiDB-lite"/>
    </source>
</evidence>
<proteinExistence type="predicted"/>
<dbReference type="GO" id="GO:0016020">
    <property type="term" value="C:membrane"/>
    <property type="evidence" value="ECO:0007669"/>
    <property type="project" value="UniProtKB-SubCell"/>
</dbReference>
<evidence type="ECO:0000256" key="4">
    <source>
        <dbReference type="ARBA" id="ARBA00023136"/>
    </source>
</evidence>
<evidence type="ECO:0000313" key="7">
    <source>
        <dbReference type="EMBL" id="CZR53351.1"/>
    </source>
</evidence>
<dbReference type="PANTHER" id="PTHR15549">
    <property type="entry name" value="PAIRED IMMUNOGLOBULIN-LIKE TYPE 2 RECEPTOR"/>
    <property type="match status" value="1"/>
</dbReference>
<feature type="compositionally biased region" description="Polar residues" evidence="5">
    <location>
        <begin position="547"/>
        <end position="560"/>
    </location>
</feature>
<dbReference type="OrthoDB" id="3946741at2759"/>
<dbReference type="GO" id="GO:0071944">
    <property type="term" value="C:cell periphery"/>
    <property type="evidence" value="ECO:0007669"/>
    <property type="project" value="UniProtKB-ARBA"/>
</dbReference>
<name>A0A1L7WKQ6_9HELO</name>
<comment type="subcellular location">
    <subcellularLocation>
        <location evidence="1">Membrane</location>
        <topology evidence="1">Single-pass membrane protein</topology>
    </subcellularLocation>
</comment>
<keyword evidence="3 6" id="KW-1133">Transmembrane helix</keyword>
<dbReference type="AlphaFoldDB" id="A0A1L7WKQ6"/>
<feature type="compositionally biased region" description="Low complexity" evidence="5">
    <location>
        <begin position="72"/>
        <end position="89"/>
    </location>
</feature>
<gene>
    <name evidence="7" type="ORF">PAC_03229</name>
</gene>
<feature type="compositionally biased region" description="Polar residues" evidence="5">
    <location>
        <begin position="613"/>
        <end position="624"/>
    </location>
</feature>